<feature type="compositionally biased region" description="Polar residues" evidence="1">
    <location>
        <begin position="153"/>
        <end position="167"/>
    </location>
</feature>
<dbReference type="GO" id="GO:0005509">
    <property type="term" value="F:calcium ion binding"/>
    <property type="evidence" value="ECO:0007669"/>
    <property type="project" value="InterPro"/>
</dbReference>
<feature type="compositionally biased region" description="Polar residues" evidence="1">
    <location>
        <begin position="122"/>
        <end position="137"/>
    </location>
</feature>
<evidence type="ECO:0000259" key="2">
    <source>
        <dbReference type="PROSITE" id="PS50268"/>
    </source>
</evidence>
<proteinExistence type="predicted"/>
<dbReference type="STRING" id="655353.SAMN04488056_1021"/>
<sequence length="293" mass="29657">MADTNTPDVKSEAAASKFESNRAQQTLQKAEMEKASDYDTGDHIALRQDILNPNLHYGLANEDETLLPTQSPGEADGSAADVGSGSLSTQPSSLASAPAGDDFVSPVSSSGLSAPEDIANAGQESPILSINNGSADLTRSEAPLSDDEASVLPTAQSSPINTASPSGGTLPPANGGGTPEENTPVEADDIAETTGENSVLSSSVTATDLDGDTISYSLDGQPSEGIVTLNDDGSYSFDPGTAFDDLAVGESREVSFTYTADDGNGSTDQGTVTIEVTGTNDAPTAVDLSSSSV</sequence>
<dbReference type="EMBL" id="FOVR01000002">
    <property type="protein sequence ID" value="SFN78358.1"/>
    <property type="molecule type" value="Genomic_DNA"/>
</dbReference>
<dbReference type="RefSeq" id="WP_175527903.1">
    <property type="nucleotide sequence ID" value="NZ_FOVR01000002.1"/>
</dbReference>
<reference evidence="3 4" key="1">
    <citation type="submission" date="2016-10" db="EMBL/GenBank/DDBJ databases">
        <authorList>
            <person name="de Groot N.N."/>
        </authorList>
    </citation>
    <scope>NUCLEOTIDE SEQUENCE [LARGE SCALE GENOMIC DNA]</scope>
    <source>
        <strain evidence="3 4">CGMCC 1.9157</strain>
    </source>
</reference>
<name>A0A1I5BUM2_9HYPH</name>
<dbReference type="Pfam" id="PF17963">
    <property type="entry name" value="Big_9"/>
    <property type="match status" value="1"/>
</dbReference>
<feature type="non-terminal residue" evidence="3">
    <location>
        <position position="293"/>
    </location>
</feature>
<dbReference type="InterPro" id="IPR013783">
    <property type="entry name" value="Ig-like_fold"/>
</dbReference>
<dbReference type="Gene3D" id="2.60.40.10">
    <property type="entry name" value="Immunoglobulins"/>
    <property type="match status" value="1"/>
</dbReference>
<feature type="compositionally biased region" description="Polar residues" evidence="1">
    <location>
        <begin position="194"/>
        <end position="206"/>
    </location>
</feature>
<keyword evidence="4" id="KW-1185">Reference proteome</keyword>
<evidence type="ECO:0000313" key="3">
    <source>
        <dbReference type="EMBL" id="SFN78358.1"/>
    </source>
</evidence>
<dbReference type="NCBIfam" id="TIGR01965">
    <property type="entry name" value="VCBS_repeat"/>
    <property type="match status" value="1"/>
</dbReference>
<dbReference type="PROSITE" id="PS50268">
    <property type="entry name" value="CADHERIN_2"/>
    <property type="match status" value="1"/>
</dbReference>
<dbReference type="AlphaFoldDB" id="A0A1I5BUM2"/>
<evidence type="ECO:0000256" key="1">
    <source>
        <dbReference type="SAM" id="MobiDB-lite"/>
    </source>
</evidence>
<dbReference type="GO" id="GO:0007156">
    <property type="term" value="P:homophilic cell adhesion via plasma membrane adhesion molecules"/>
    <property type="evidence" value="ECO:0007669"/>
    <property type="project" value="InterPro"/>
</dbReference>
<protein>
    <submittedName>
        <fullName evidence="3">VCBS repeat-containing protein</fullName>
    </submittedName>
</protein>
<gene>
    <name evidence="3" type="ORF">SAMN04488056_1021</name>
</gene>
<feature type="region of interest" description="Disordered" evidence="1">
    <location>
        <begin position="61"/>
        <end position="206"/>
    </location>
</feature>
<organism evidence="3 4">
    <name type="scientific">Cohaesibacter marisflavi</name>
    <dbReference type="NCBI Taxonomy" id="655353"/>
    <lineage>
        <taxon>Bacteria</taxon>
        <taxon>Pseudomonadati</taxon>
        <taxon>Pseudomonadota</taxon>
        <taxon>Alphaproteobacteria</taxon>
        <taxon>Hyphomicrobiales</taxon>
        <taxon>Cohaesibacteraceae</taxon>
    </lineage>
</organism>
<dbReference type="InterPro" id="IPR002126">
    <property type="entry name" value="Cadherin-like_dom"/>
</dbReference>
<accession>A0A1I5BUM2</accession>
<feature type="domain" description="Cadherin" evidence="2">
    <location>
        <begin position="190"/>
        <end position="285"/>
    </location>
</feature>
<dbReference type="GO" id="GO:0016020">
    <property type="term" value="C:membrane"/>
    <property type="evidence" value="ECO:0007669"/>
    <property type="project" value="InterPro"/>
</dbReference>
<dbReference type="InterPro" id="IPR010221">
    <property type="entry name" value="VCBS_dom"/>
</dbReference>
<evidence type="ECO:0000313" key="4">
    <source>
        <dbReference type="Proteomes" id="UP000199236"/>
    </source>
</evidence>
<feature type="compositionally biased region" description="Polar residues" evidence="1">
    <location>
        <begin position="85"/>
        <end position="95"/>
    </location>
</feature>
<dbReference type="Proteomes" id="UP000199236">
    <property type="component" value="Unassembled WGS sequence"/>
</dbReference>
<feature type="region of interest" description="Disordered" evidence="1">
    <location>
        <begin position="1"/>
        <end position="38"/>
    </location>
</feature>